<dbReference type="RefSeq" id="WP_203959178.1">
    <property type="nucleotide sequence ID" value="NZ_BOOV01000017.1"/>
</dbReference>
<evidence type="ECO:0000313" key="1">
    <source>
        <dbReference type="EMBL" id="MBB4700876.1"/>
    </source>
</evidence>
<dbReference type="Proteomes" id="UP000542210">
    <property type="component" value="Unassembled WGS sequence"/>
</dbReference>
<proteinExistence type="predicted"/>
<evidence type="ECO:0008006" key="3">
    <source>
        <dbReference type="Google" id="ProtNLM"/>
    </source>
</evidence>
<dbReference type="InterPro" id="IPR027417">
    <property type="entry name" value="P-loop_NTPase"/>
</dbReference>
<accession>A0A7W7D686</accession>
<comment type="caution">
    <text evidence="1">The sequence shown here is derived from an EMBL/GenBank/DDBJ whole genome shotgun (WGS) entry which is preliminary data.</text>
</comment>
<sequence>MPGDPSADTARVLAVRLRAERARVVAVEGPSGSGKTTLGRALAAELDAGLVHMEDFYPGWEGLRAGAERLVEWVLRPLADGEAPRWRCYDWTLGAYAGWRALPPSEVVVVEGAGAGSLAAGPYLSSLIWLDAPPPVRRRRALGRPEDGEAYRPHWERWARQETEYFTADRVAERANVTLDTG</sequence>
<organism evidence="1 2">
    <name type="scientific">Sphaerisporangium siamense</name>
    <dbReference type="NCBI Taxonomy" id="795645"/>
    <lineage>
        <taxon>Bacteria</taxon>
        <taxon>Bacillati</taxon>
        <taxon>Actinomycetota</taxon>
        <taxon>Actinomycetes</taxon>
        <taxon>Streptosporangiales</taxon>
        <taxon>Streptosporangiaceae</taxon>
        <taxon>Sphaerisporangium</taxon>
    </lineage>
</organism>
<name>A0A7W7D686_9ACTN</name>
<reference evidence="1 2" key="1">
    <citation type="submission" date="2020-08" db="EMBL/GenBank/DDBJ databases">
        <title>Sequencing the genomes of 1000 actinobacteria strains.</title>
        <authorList>
            <person name="Klenk H.-P."/>
        </authorList>
    </citation>
    <scope>NUCLEOTIDE SEQUENCE [LARGE SCALE GENOMIC DNA]</scope>
    <source>
        <strain evidence="1 2">DSM 45784</strain>
    </source>
</reference>
<dbReference type="EMBL" id="JACHND010000001">
    <property type="protein sequence ID" value="MBB4700876.1"/>
    <property type="molecule type" value="Genomic_DNA"/>
</dbReference>
<keyword evidence="2" id="KW-1185">Reference proteome</keyword>
<gene>
    <name evidence="1" type="ORF">BJ982_002420</name>
</gene>
<dbReference type="Gene3D" id="3.40.50.300">
    <property type="entry name" value="P-loop containing nucleotide triphosphate hydrolases"/>
    <property type="match status" value="1"/>
</dbReference>
<dbReference type="SUPFAM" id="SSF52540">
    <property type="entry name" value="P-loop containing nucleoside triphosphate hydrolases"/>
    <property type="match status" value="1"/>
</dbReference>
<dbReference type="AlphaFoldDB" id="A0A7W7D686"/>
<evidence type="ECO:0000313" key="2">
    <source>
        <dbReference type="Proteomes" id="UP000542210"/>
    </source>
</evidence>
<protein>
    <recommendedName>
        <fullName evidence="3">(d)CMP kinase</fullName>
    </recommendedName>
</protein>